<comment type="caution">
    <text evidence="1">The sequence shown here is derived from an EMBL/GenBank/DDBJ whole genome shotgun (WGS) entry which is preliminary data.</text>
</comment>
<organism evidence="1 2">
    <name type="scientific">Caballeronia sordidicola</name>
    <name type="common">Burkholderia sordidicola</name>
    <dbReference type="NCBI Taxonomy" id="196367"/>
    <lineage>
        <taxon>Bacteria</taxon>
        <taxon>Pseudomonadati</taxon>
        <taxon>Pseudomonadota</taxon>
        <taxon>Betaproteobacteria</taxon>
        <taxon>Burkholderiales</taxon>
        <taxon>Burkholderiaceae</taxon>
        <taxon>Caballeronia</taxon>
    </lineage>
</organism>
<reference evidence="1 2" key="1">
    <citation type="submission" date="2017-03" db="EMBL/GenBank/DDBJ databases">
        <title>Genome analysis of strain PAMC 26577.</title>
        <authorList>
            <person name="Oh H.-M."/>
            <person name="Yang J.-A."/>
        </authorList>
    </citation>
    <scope>NUCLEOTIDE SEQUENCE [LARGE SCALE GENOMIC DNA]</scope>
    <source>
        <strain evidence="1 2">PAMC 26577</strain>
    </source>
</reference>
<sequence>MPSPINISIHADFDRATRGLSDLARKQVPFATALALTSLAKIVRDDEVDNIARTFASPTPFTLNSVGVTAARKTRPQATVFVKDIAAAYLEPYEFGGLHHLNGRALLNPKGTPLNKYGNLPRNALAKLKSEPDVFVGSVTFKKSGETVSGVWRRPPAGPQVVTGRRGSRGKTNNVVGGARTGLKLLIRFGDALPVREHLDYRERARRIIEQNFNREFSLALNKALATARK</sequence>
<proteinExistence type="predicted"/>
<dbReference type="RefSeq" id="WP_075357925.1">
    <property type="nucleotide sequence ID" value="NZ_MSRG01000020.1"/>
</dbReference>
<evidence type="ECO:0000313" key="2">
    <source>
        <dbReference type="Proteomes" id="UP000195221"/>
    </source>
</evidence>
<dbReference type="Proteomes" id="UP000195221">
    <property type="component" value="Unassembled WGS sequence"/>
</dbReference>
<evidence type="ECO:0000313" key="1">
    <source>
        <dbReference type="EMBL" id="OTP79477.1"/>
    </source>
</evidence>
<protein>
    <submittedName>
        <fullName evidence="1">Uncharacterized protein</fullName>
    </submittedName>
</protein>
<name>A0A242N742_CABSO</name>
<dbReference type="EMBL" id="NBTZ01000009">
    <property type="protein sequence ID" value="OTP79477.1"/>
    <property type="molecule type" value="Genomic_DNA"/>
</dbReference>
<dbReference type="AlphaFoldDB" id="A0A242N742"/>
<accession>A0A242N742</accession>
<gene>
    <name evidence="1" type="ORF">PAMC26577_01020</name>
</gene>